<proteinExistence type="predicted"/>
<dbReference type="RefSeq" id="WP_192766898.1">
    <property type="nucleotide sequence ID" value="NZ_JADBEB010000001.1"/>
</dbReference>
<dbReference type="AlphaFoldDB" id="A0A927M5F5"/>
<keyword evidence="2" id="KW-1185">Reference proteome</keyword>
<sequence>MRGNSVRRHRLTTEQIVALAQGDGDRYAIGVLSASQRSKRRLQLLTVVLEAMKLGEDIASVVAEATRLLGEAEAARPESVHSVLAHPYLDNWASSCLRQLLSVDGADPSRPPGIEDELGYLTALAAAAGAAAGLLFDVTLPVRDGVLVLPTLGALVGLGDHRVRVVGDGSALTFVGELHTVVVSGPFRRESEHWLPVRRIRVDGPRRRYTVRIEDLDPYRNCHQWPPAPRLDGSAALRFDQLCREAWSVLDTDYSDYARGMRAALISLMPLAPSENGTSQGATSFQAYGSLAVSANSTAEALALSLIHEFQHMKLVAILDLYDLYETDGVARYIAAWRSDPRPVSAALHGVYAHLGVCDFWRRRRLLLADPGAARTAHFEFALWRRLTLLAVHDLLYAGELTALGTAFVTPLRDRLEAWAGEPLPPEIDQAAADAALGYAVRWRLLNATPDSATLARLVAAPLPAWLADSAELIDSLASRKSPFGAPAASEPALANLIRSSLHMTPGPAAACAPHHGDAAYLAGRYGDAARAYAAEIRPDDLEGWVRLVVATVRATTGRTVVSRTLIDHPGLVHRLYVAAGGRVPPEQVAEWLTRALP</sequence>
<organism evidence="1 2">
    <name type="scientific">Plantactinospora soyae</name>
    <dbReference type="NCBI Taxonomy" id="1544732"/>
    <lineage>
        <taxon>Bacteria</taxon>
        <taxon>Bacillati</taxon>
        <taxon>Actinomycetota</taxon>
        <taxon>Actinomycetes</taxon>
        <taxon>Micromonosporales</taxon>
        <taxon>Micromonosporaceae</taxon>
        <taxon>Plantactinospora</taxon>
    </lineage>
</organism>
<name>A0A927M5F5_9ACTN</name>
<dbReference type="InterPro" id="IPR026337">
    <property type="entry name" value="AKG_HExxH"/>
</dbReference>
<dbReference type="EMBL" id="JADBEB010000001">
    <property type="protein sequence ID" value="MBE1486966.1"/>
    <property type="molecule type" value="Genomic_DNA"/>
</dbReference>
<accession>A0A927M5F5</accession>
<protein>
    <submittedName>
        <fullName evidence="1">HEXXH motif-containing protein</fullName>
    </submittedName>
</protein>
<evidence type="ECO:0000313" key="1">
    <source>
        <dbReference type="EMBL" id="MBE1486966.1"/>
    </source>
</evidence>
<evidence type="ECO:0000313" key="2">
    <source>
        <dbReference type="Proteomes" id="UP000649753"/>
    </source>
</evidence>
<dbReference type="NCBIfam" id="TIGR04267">
    <property type="entry name" value="mod_HExxH"/>
    <property type="match status" value="1"/>
</dbReference>
<comment type="caution">
    <text evidence="1">The sequence shown here is derived from an EMBL/GenBank/DDBJ whole genome shotgun (WGS) entry which is preliminary data.</text>
</comment>
<gene>
    <name evidence="1" type="ORF">H4W31_002604</name>
</gene>
<dbReference type="Proteomes" id="UP000649753">
    <property type="component" value="Unassembled WGS sequence"/>
</dbReference>
<reference evidence="1" key="1">
    <citation type="submission" date="2020-10" db="EMBL/GenBank/DDBJ databases">
        <title>Sequencing the genomes of 1000 actinobacteria strains.</title>
        <authorList>
            <person name="Klenk H.-P."/>
        </authorList>
    </citation>
    <scope>NUCLEOTIDE SEQUENCE</scope>
    <source>
        <strain evidence="1">DSM 46832</strain>
    </source>
</reference>